<dbReference type="PaxDb" id="882-DVU_2159"/>
<organism evidence="1 2">
    <name type="scientific">Nitratidesulfovibrio vulgaris (strain ATCC 29579 / DSM 644 / CCUG 34227 / NCIMB 8303 / VKM B-1760 / Hildenborough)</name>
    <name type="common">Desulfovibrio vulgaris</name>
    <dbReference type="NCBI Taxonomy" id="882"/>
    <lineage>
        <taxon>Bacteria</taxon>
        <taxon>Pseudomonadati</taxon>
        <taxon>Thermodesulfobacteriota</taxon>
        <taxon>Desulfovibrionia</taxon>
        <taxon>Desulfovibrionales</taxon>
        <taxon>Desulfovibrionaceae</taxon>
        <taxon>Nitratidesulfovibrio</taxon>
    </lineage>
</organism>
<dbReference type="PATRIC" id="fig|882.5.peg.1969"/>
<dbReference type="EnsemblBacteria" id="AAS96632">
    <property type="protein sequence ID" value="AAS96632"/>
    <property type="gene ID" value="DVU_2159"/>
</dbReference>
<dbReference type="OrthoDB" id="1680496at2"/>
<dbReference type="InterPro" id="IPR044000">
    <property type="entry name" value="Phage_tube_2"/>
</dbReference>
<evidence type="ECO:0000313" key="1">
    <source>
        <dbReference type="EMBL" id="AAS96632.1"/>
    </source>
</evidence>
<dbReference type="HOGENOM" id="CLU_051803_0_0_7"/>
<keyword evidence="2" id="KW-1185">Reference proteome</keyword>
<evidence type="ECO:0000313" key="2">
    <source>
        <dbReference type="Proteomes" id="UP000002194"/>
    </source>
</evidence>
<dbReference type="Pfam" id="PF18906">
    <property type="entry name" value="Phage_tube_2"/>
    <property type="match status" value="1"/>
</dbReference>
<protein>
    <submittedName>
        <fullName evidence="1">Uncharacterized protein</fullName>
    </submittedName>
</protein>
<sequence length="314" mass="33042">MTKQARGYKATLMLGFEDSYGVTATPVGVMMPINTCNLKPSRKKNTGGTLLGTRNPAQPFDGYTDLGGAAVVPVDALSMGYWLKAMFGAPVTTGTGPYVHTFKVGDEQPSLFIETRVPTDVPFYLLNKGCKVSKFSMDVGGDGELLATVDLMGSKQIKGATSCDSSPEAAQFARFSNFQATLKEGGQAIGVCPSFNFSLDAGLDGDTFCIGEGGARGDISEGLMTVSGSLTALLKDAALLDKAMNSTETSLELSFTAGANILTFTFNELQFELTGPTIDGPKGMRCEFAWSAYHADHAASSVVVATLTNTIATY</sequence>
<gene>
    <name evidence="1" type="ordered locus">DVU_2159</name>
</gene>
<dbReference type="eggNOG" id="ENOG502Z80P">
    <property type="taxonomic scope" value="Bacteria"/>
</dbReference>
<proteinExistence type="predicted"/>
<accession>Q72A38</accession>
<dbReference type="Proteomes" id="UP000002194">
    <property type="component" value="Chromosome"/>
</dbReference>
<dbReference type="EMBL" id="AE017285">
    <property type="protein sequence ID" value="AAS96632.1"/>
    <property type="molecule type" value="Genomic_DNA"/>
</dbReference>
<reference evidence="1 2" key="1">
    <citation type="journal article" date="2004" name="Nat. Biotechnol.">
        <title>The genome sequence of the anaerobic, sulfate-reducing bacterium Desulfovibrio vulgaris Hildenborough.</title>
        <authorList>
            <person name="Heidelberg J.F."/>
            <person name="Seshadri R."/>
            <person name="Haveman S.A."/>
            <person name="Hemme C.L."/>
            <person name="Paulsen I.T."/>
            <person name="Kolonay J.F."/>
            <person name="Eisen J.A."/>
            <person name="Ward N."/>
            <person name="Methe B."/>
            <person name="Brinkac L.M."/>
            <person name="Daugherty S.C."/>
            <person name="Deboy R.T."/>
            <person name="Dodson R.J."/>
            <person name="Durkin A.S."/>
            <person name="Madupu R."/>
            <person name="Nelson W.C."/>
            <person name="Sullivan S.A."/>
            <person name="Fouts D."/>
            <person name="Haft D.H."/>
            <person name="Selengut J."/>
            <person name="Peterson J.D."/>
            <person name="Davidsen T.M."/>
            <person name="Zafar N."/>
            <person name="Zhou L."/>
            <person name="Radune D."/>
            <person name="Dimitrov G."/>
            <person name="Hance M."/>
            <person name="Tran K."/>
            <person name="Khouri H."/>
            <person name="Gill J."/>
            <person name="Utterback T.R."/>
            <person name="Feldblyum T.V."/>
            <person name="Wall J.D."/>
            <person name="Voordouw G."/>
            <person name="Fraser C.M."/>
        </authorList>
    </citation>
    <scope>NUCLEOTIDE SEQUENCE [LARGE SCALE GENOMIC DNA]</scope>
    <source>
        <strain evidence="2">ATCC 29579 / DSM 644 / NCIMB 8303 / VKM B-1760 / Hildenborough</strain>
    </source>
</reference>
<name>Q72A38_NITV2</name>
<dbReference type="KEGG" id="dvu:DVU_2159"/>
<dbReference type="RefSeq" id="WP_010939436.1">
    <property type="nucleotide sequence ID" value="NC_002937.3"/>
</dbReference>
<dbReference type="AlphaFoldDB" id="Q72A38"/>
<dbReference type="STRING" id="882.DVU_2159"/>